<dbReference type="Gene3D" id="2.40.440.10">
    <property type="entry name" value="L,D-transpeptidase catalytic domain-like"/>
    <property type="match status" value="1"/>
</dbReference>
<evidence type="ECO:0000313" key="9">
    <source>
        <dbReference type="EMBL" id="MBS0123732.1"/>
    </source>
</evidence>
<comment type="similarity">
    <text evidence="2">Belongs to the YkuD family.</text>
</comment>
<organism evidence="9 10">
    <name type="scientific">Thetidibacter halocola</name>
    <dbReference type="NCBI Taxonomy" id="2827239"/>
    <lineage>
        <taxon>Bacteria</taxon>
        <taxon>Pseudomonadati</taxon>
        <taxon>Pseudomonadota</taxon>
        <taxon>Alphaproteobacteria</taxon>
        <taxon>Rhodobacterales</taxon>
        <taxon>Roseobacteraceae</taxon>
        <taxon>Thetidibacter</taxon>
    </lineage>
</organism>
<dbReference type="Pfam" id="PF03734">
    <property type="entry name" value="YkuD"/>
    <property type="match status" value="1"/>
</dbReference>
<dbReference type="GO" id="GO:0071555">
    <property type="term" value="P:cell wall organization"/>
    <property type="evidence" value="ECO:0007669"/>
    <property type="project" value="UniProtKB-UniRule"/>
</dbReference>
<reference evidence="9" key="1">
    <citation type="submission" date="2021-04" db="EMBL/GenBank/DDBJ databases">
        <authorList>
            <person name="Yoon J."/>
        </authorList>
    </citation>
    <scope>NUCLEOTIDE SEQUENCE</scope>
    <source>
        <strain evidence="9">KMU-90</strain>
    </source>
</reference>
<evidence type="ECO:0000313" key="10">
    <source>
        <dbReference type="Proteomes" id="UP000681356"/>
    </source>
</evidence>
<dbReference type="CDD" id="cd16913">
    <property type="entry name" value="YkuD_like"/>
    <property type="match status" value="1"/>
</dbReference>
<comment type="pathway">
    <text evidence="1 7">Cell wall biogenesis; peptidoglycan biosynthesis.</text>
</comment>
<dbReference type="RefSeq" id="WP_212535693.1">
    <property type="nucleotide sequence ID" value="NZ_JAGTUU010000002.1"/>
</dbReference>
<dbReference type="Proteomes" id="UP000681356">
    <property type="component" value="Unassembled WGS sequence"/>
</dbReference>
<keyword evidence="5 7" id="KW-0573">Peptidoglycan synthesis</keyword>
<evidence type="ECO:0000256" key="4">
    <source>
        <dbReference type="ARBA" id="ARBA00022960"/>
    </source>
</evidence>
<comment type="caution">
    <text evidence="9">The sequence shown here is derived from an EMBL/GenBank/DDBJ whole genome shotgun (WGS) entry which is preliminary data.</text>
</comment>
<evidence type="ECO:0000256" key="2">
    <source>
        <dbReference type="ARBA" id="ARBA00005992"/>
    </source>
</evidence>
<accession>A0A8J7WBI8</accession>
<proteinExistence type="inferred from homology"/>
<evidence type="ECO:0000259" key="8">
    <source>
        <dbReference type="PROSITE" id="PS52029"/>
    </source>
</evidence>
<feature type="domain" description="L,D-TPase catalytic" evidence="8">
    <location>
        <begin position="32"/>
        <end position="163"/>
    </location>
</feature>
<dbReference type="PROSITE" id="PS51257">
    <property type="entry name" value="PROKAR_LIPOPROTEIN"/>
    <property type="match status" value="1"/>
</dbReference>
<evidence type="ECO:0000256" key="7">
    <source>
        <dbReference type="PROSITE-ProRule" id="PRU01373"/>
    </source>
</evidence>
<dbReference type="GO" id="GO:0009252">
    <property type="term" value="P:peptidoglycan biosynthetic process"/>
    <property type="evidence" value="ECO:0007669"/>
    <property type="project" value="UniProtKB-UniPathway"/>
</dbReference>
<dbReference type="UniPathway" id="UPA00219"/>
<dbReference type="GO" id="GO:0004180">
    <property type="term" value="F:carboxypeptidase activity"/>
    <property type="evidence" value="ECO:0007669"/>
    <property type="project" value="UniProtKB-ARBA"/>
</dbReference>
<evidence type="ECO:0000256" key="1">
    <source>
        <dbReference type="ARBA" id="ARBA00004752"/>
    </source>
</evidence>
<dbReference type="SUPFAM" id="SSF141523">
    <property type="entry name" value="L,D-transpeptidase catalytic domain-like"/>
    <property type="match status" value="1"/>
</dbReference>
<dbReference type="PROSITE" id="PS52029">
    <property type="entry name" value="LD_TPASE"/>
    <property type="match status" value="1"/>
</dbReference>
<dbReference type="GO" id="GO:0008360">
    <property type="term" value="P:regulation of cell shape"/>
    <property type="evidence" value="ECO:0007669"/>
    <property type="project" value="UniProtKB-UniRule"/>
</dbReference>
<evidence type="ECO:0000256" key="6">
    <source>
        <dbReference type="ARBA" id="ARBA00023316"/>
    </source>
</evidence>
<protein>
    <submittedName>
        <fullName evidence="9">L,D-transpeptidase family protein</fullName>
    </submittedName>
</protein>
<name>A0A8J7WBI8_9RHOB</name>
<sequence>MGFLRIVLALALGLGLGACSGKFMRYDGPPVTQVVVQKGERRMYLLNGSEVLKAYDVGLGFAPVGHKEKRGDGKTPEGDYTIDRRNPNSEFYLSIGIDYPRRHDTAAASEAGVNPGGDIFIHGRPWKYRDGGRDWTAGCIAVTNREMREIYAMVKDGTPIRITP</sequence>
<dbReference type="InterPro" id="IPR005490">
    <property type="entry name" value="LD_TPept_cat_dom"/>
</dbReference>
<feature type="active site" description="Nucleophile" evidence="7">
    <location>
        <position position="139"/>
    </location>
</feature>
<dbReference type="PANTHER" id="PTHR36699">
    <property type="entry name" value="LD-TRANSPEPTIDASE"/>
    <property type="match status" value="1"/>
</dbReference>
<keyword evidence="10" id="KW-1185">Reference proteome</keyword>
<keyword evidence="3" id="KW-0808">Transferase</keyword>
<feature type="active site" description="Proton donor/acceptor" evidence="7">
    <location>
        <position position="122"/>
    </location>
</feature>
<gene>
    <name evidence="9" type="ORF">KB874_06245</name>
</gene>
<evidence type="ECO:0000256" key="3">
    <source>
        <dbReference type="ARBA" id="ARBA00022679"/>
    </source>
</evidence>
<evidence type="ECO:0000256" key="5">
    <source>
        <dbReference type="ARBA" id="ARBA00022984"/>
    </source>
</evidence>
<dbReference type="EMBL" id="JAGTUU010000002">
    <property type="protein sequence ID" value="MBS0123732.1"/>
    <property type="molecule type" value="Genomic_DNA"/>
</dbReference>
<dbReference type="InterPro" id="IPR038063">
    <property type="entry name" value="Transpep_catalytic_dom"/>
</dbReference>
<dbReference type="GO" id="GO:0016740">
    <property type="term" value="F:transferase activity"/>
    <property type="evidence" value="ECO:0007669"/>
    <property type="project" value="UniProtKB-KW"/>
</dbReference>
<dbReference type="PANTHER" id="PTHR36699:SF1">
    <property type="entry name" value="L,D-TRANSPEPTIDASE YAFK-RELATED"/>
    <property type="match status" value="1"/>
</dbReference>
<keyword evidence="4 7" id="KW-0133">Cell shape</keyword>
<dbReference type="AlphaFoldDB" id="A0A8J7WBI8"/>
<keyword evidence="6 7" id="KW-0961">Cell wall biogenesis/degradation</keyword>